<organism evidence="1 2">
    <name type="scientific">Candidatus Nitrosopumilus salarius BD31</name>
    <dbReference type="NCBI Taxonomy" id="859350"/>
    <lineage>
        <taxon>Archaea</taxon>
        <taxon>Nitrososphaerota</taxon>
        <taxon>Nitrososphaeria</taxon>
        <taxon>Nitrosopumilales</taxon>
        <taxon>Nitrosopumilaceae</taxon>
        <taxon>Nitrosopumilus</taxon>
    </lineage>
</organism>
<name>I3D4G4_9ARCH</name>
<comment type="caution">
    <text evidence="1">The sequence shown here is derived from an EMBL/GenBank/DDBJ whole genome shotgun (WGS) entry which is preliminary data.</text>
</comment>
<dbReference type="Pfam" id="PF01186">
    <property type="entry name" value="Lysyl_oxidase"/>
    <property type="match status" value="1"/>
</dbReference>
<dbReference type="InterPro" id="IPR001695">
    <property type="entry name" value="Lysyl_oxidase"/>
</dbReference>
<dbReference type="GO" id="GO:0016641">
    <property type="term" value="F:oxidoreductase activity, acting on the CH-NH2 group of donors, oxygen as acceptor"/>
    <property type="evidence" value="ECO:0007669"/>
    <property type="project" value="InterPro"/>
</dbReference>
<proteinExistence type="predicted"/>
<evidence type="ECO:0000313" key="1">
    <source>
        <dbReference type="EMBL" id="EIJ66607.1"/>
    </source>
</evidence>
<keyword evidence="2" id="KW-1185">Reference proteome</keyword>
<accession>I3D4G4</accession>
<dbReference type="GO" id="GO:0005507">
    <property type="term" value="F:copper ion binding"/>
    <property type="evidence" value="ECO:0007669"/>
    <property type="project" value="InterPro"/>
</dbReference>
<evidence type="ECO:0000313" key="2">
    <source>
        <dbReference type="Proteomes" id="UP000003423"/>
    </source>
</evidence>
<sequence length="284" mass="31391">MFAAPMIMDAAAAKGGNGNGNNNGGNDETTIPTNALLPDVSPGVPKHLNIHNQQQKEFLRFTNVWANLGPGTLEFEPLFPDPDADEGTTQDAFQNLYDDEGNFGLTDQNVWHENVSQFIFHEAHNHWHIDNVGEFAVRAYDPNNPDVPGDIVDDAASIKVGFCITNVFKYNGEESPTSQRIYWDCEVGLQGIQPGWVDQYHQSVEGNEINITKVPNGTYFLTHTWNPANAFVDADNSNNVSWMKFELTDDGNGNRKINEIEGFAPECQDDDSTPGICGDINKNS</sequence>
<protein>
    <submittedName>
        <fullName evidence="1">Uncharacterized protein</fullName>
    </submittedName>
</protein>
<gene>
    <name evidence="1" type="ORF">BD31_I1196</name>
</gene>
<dbReference type="EMBL" id="AEXL02000045">
    <property type="protein sequence ID" value="EIJ66607.1"/>
    <property type="molecule type" value="Genomic_DNA"/>
</dbReference>
<dbReference type="AlphaFoldDB" id="I3D4G4"/>
<reference evidence="1 2" key="1">
    <citation type="journal article" date="2012" name="J. Bacteriol.">
        <title>Genome sequence of "Candidatus Nitrosopumilus salaria" BD31, an ammonia-oxidizing archaeon from the San Francisco Bay estuary.</title>
        <authorList>
            <person name="Mosier A.C."/>
            <person name="Allen E.E."/>
            <person name="Kim M."/>
            <person name="Ferriera S."/>
            <person name="Francis C.A."/>
        </authorList>
    </citation>
    <scope>NUCLEOTIDE SEQUENCE [LARGE SCALE GENOMIC DNA]</scope>
    <source>
        <strain evidence="1 2">BD31</strain>
    </source>
</reference>
<dbReference type="Proteomes" id="UP000003423">
    <property type="component" value="Unassembled WGS sequence"/>
</dbReference>
<dbReference type="PATRIC" id="fig|859350.6.peg.418"/>